<proteinExistence type="predicted"/>
<sequence>MRKNSSRTEDQTFQELKPLNNNDPELEAAYLKSYPTDEIPAGAVLMGTIEALAFPVEIFKDTDGTYLSRVQER</sequence>
<organism evidence="2 3">
    <name type="scientific">Anaerocolumna xylanovorans DSM 12503</name>
    <dbReference type="NCBI Taxonomy" id="1121345"/>
    <lineage>
        <taxon>Bacteria</taxon>
        <taxon>Bacillati</taxon>
        <taxon>Bacillota</taxon>
        <taxon>Clostridia</taxon>
        <taxon>Lachnospirales</taxon>
        <taxon>Lachnospiraceae</taxon>
        <taxon>Anaerocolumna</taxon>
    </lineage>
</organism>
<gene>
    <name evidence="2" type="ORF">SAMN02745217_02589</name>
</gene>
<evidence type="ECO:0000313" key="3">
    <source>
        <dbReference type="Proteomes" id="UP000184612"/>
    </source>
</evidence>
<feature type="compositionally biased region" description="Polar residues" evidence="1">
    <location>
        <begin position="11"/>
        <end position="21"/>
    </location>
</feature>
<keyword evidence="3" id="KW-1185">Reference proteome</keyword>
<evidence type="ECO:0000313" key="2">
    <source>
        <dbReference type="EMBL" id="SHO50105.1"/>
    </source>
</evidence>
<feature type="compositionally biased region" description="Basic and acidic residues" evidence="1">
    <location>
        <begin position="1"/>
        <end position="10"/>
    </location>
</feature>
<dbReference type="AlphaFoldDB" id="A0A1M7YBV0"/>
<feature type="region of interest" description="Disordered" evidence="1">
    <location>
        <begin position="1"/>
        <end position="21"/>
    </location>
</feature>
<protein>
    <submittedName>
        <fullName evidence="2">Uncharacterized protein</fullName>
    </submittedName>
</protein>
<name>A0A1M7YBV0_9FIRM</name>
<dbReference type="STRING" id="1121345.SAMN02745217_02589"/>
<evidence type="ECO:0000256" key="1">
    <source>
        <dbReference type="SAM" id="MobiDB-lite"/>
    </source>
</evidence>
<dbReference type="EMBL" id="FRFD01000007">
    <property type="protein sequence ID" value="SHO50105.1"/>
    <property type="molecule type" value="Genomic_DNA"/>
</dbReference>
<dbReference type="Proteomes" id="UP000184612">
    <property type="component" value="Unassembled WGS sequence"/>
</dbReference>
<dbReference type="OrthoDB" id="2085370at2"/>
<dbReference type="RefSeq" id="WP_073589274.1">
    <property type="nucleotide sequence ID" value="NZ_FRFD01000007.1"/>
</dbReference>
<accession>A0A1M7YBV0</accession>
<reference evidence="2 3" key="1">
    <citation type="submission" date="2016-12" db="EMBL/GenBank/DDBJ databases">
        <authorList>
            <person name="Song W.-J."/>
            <person name="Kurnit D.M."/>
        </authorList>
    </citation>
    <scope>NUCLEOTIDE SEQUENCE [LARGE SCALE GENOMIC DNA]</scope>
    <source>
        <strain evidence="2 3">DSM 12503</strain>
    </source>
</reference>